<evidence type="ECO:0000313" key="2">
    <source>
        <dbReference type="EMBL" id="BBL80633.1"/>
    </source>
</evidence>
<dbReference type="GO" id="GO:0006355">
    <property type="term" value="P:regulation of DNA-templated transcription"/>
    <property type="evidence" value="ECO:0007669"/>
    <property type="project" value="InterPro"/>
</dbReference>
<name>A0A510HP85_9ACTN</name>
<dbReference type="EMBL" id="AP019791">
    <property type="protein sequence ID" value="BBL80633.1"/>
    <property type="molecule type" value="Genomic_DNA"/>
</dbReference>
<dbReference type="InterPro" id="IPR002145">
    <property type="entry name" value="CopG"/>
</dbReference>
<dbReference type="OrthoDB" id="3542100at2"/>
<dbReference type="Proteomes" id="UP000318065">
    <property type="component" value="Chromosome"/>
</dbReference>
<dbReference type="InterPro" id="IPR013321">
    <property type="entry name" value="Arc_rbn_hlx_hlx"/>
</dbReference>
<gene>
    <name evidence="2" type="primary">vapB26</name>
    <name evidence="2" type="ORF">RxyAA322_24870</name>
</gene>
<dbReference type="InterPro" id="IPR010985">
    <property type="entry name" value="Ribbon_hlx_hlx"/>
</dbReference>
<dbReference type="Gene3D" id="1.10.1220.10">
    <property type="entry name" value="Met repressor-like"/>
    <property type="match status" value="1"/>
</dbReference>
<reference evidence="2" key="1">
    <citation type="journal article" date="2019" name="Microbiol. Resour. Announc.">
        <title>Complete Genome Sequence of Rubrobacter xylanophilus Strain AA3-22, Isolated from Arima Onsen in Japan.</title>
        <authorList>
            <person name="Tomariguchi N."/>
            <person name="Miyazaki K."/>
        </authorList>
    </citation>
    <scope>NUCLEOTIDE SEQUENCE [LARGE SCALE GENOMIC DNA]</scope>
    <source>
        <strain evidence="2">AA3-22</strain>
    </source>
</reference>
<keyword evidence="3" id="KW-1185">Reference proteome</keyword>
<protein>
    <submittedName>
        <fullName evidence="2">Antitoxin VapB26</fullName>
    </submittedName>
</protein>
<dbReference type="SUPFAM" id="SSF47598">
    <property type="entry name" value="Ribbon-helix-helix"/>
    <property type="match status" value="1"/>
</dbReference>
<dbReference type="Pfam" id="PF01402">
    <property type="entry name" value="RHH_1"/>
    <property type="match status" value="1"/>
</dbReference>
<organism evidence="2 3">
    <name type="scientific">Rubrobacter xylanophilus</name>
    <dbReference type="NCBI Taxonomy" id="49319"/>
    <lineage>
        <taxon>Bacteria</taxon>
        <taxon>Bacillati</taxon>
        <taxon>Actinomycetota</taxon>
        <taxon>Rubrobacteria</taxon>
        <taxon>Rubrobacterales</taxon>
        <taxon>Rubrobacteraceae</taxon>
        <taxon>Rubrobacter</taxon>
    </lineage>
</organism>
<dbReference type="RefSeq" id="WP_143528620.1">
    <property type="nucleotide sequence ID" value="NZ_AP019791.1"/>
</dbReference>
<accession>A0A510HP85</accession>
<dbReference type="CDD" id="cd21631">
    <property type="entry name" value="RHH_CopG_NikR-like"/>
    <property type="match status" value="1"/>
</dbReference>
<feature type="domain" description="Ribbon-helix-helix protein CopG" evidence="1">
    <location>
        <begin position="2"/>
        <end position="38"/>
    </location>
</feature>
<proteinExistence type="predicted"/>
<evidence type="ECO:0000259" key="1">
    <source>
        <dbReference type="Pfam" id="PF01402"/>
    </source>
</evidence>
<evidence type="ECO:0000313" key="3">
    <source>
        <dbReference type="Proteomes" id="UP000318065"/>
    </source>
</evidence>
<dbReference type="AlphaFoldDB" id="A0A510HP85"/>
<sequence length="73" mass="8200">MKKTTVYLPDDLKRALERASEISGRSEAELIREAVRNLTSGFEPPRPRLPLFSSGDPTLAERVDRELAGFGER</sequence>